<dbReference type="EMBL" id="JAFBMS010000025">
    <property type="protein sequence ID" value="KAG9343093.1"/>
    <property type="molecule type" value="Genomic_DNA"/>
</dbReference>
<keyword evidence="3" id="KW-1185">Reference proteome</keyword>
<organism evidence="2 3">
    <name type="scientific">Albula glossodonta</name>
    <name type="common">roundjaw bonefish</name>
    <dbReference type="NCBI Taxonomy" id="121402"/>
    <lineage>
        <taxon>Eukaryota</taxon>
        <taxon>Metazoa</taxon>
        <taxon>Chordata</taxon>
        <taxon>Craniata</taxon>
        <taxon>Vertebrata</taxon>
        <taxon>Euteleostomi</taxon>
        <taxon>Actinopterygii</taxon>
        <taxon>Neopterygii</taxon>
        <taxon>Teleostei</taxon>
        <taxon>Albuliformes</taxon>
        <taxon>Albulidae</taxon>
        <taxon>Albula</taxon>
    </lineage>
</organism>
<feature type="compositionally biased region" description="Basic and acidic residues" evidence="1">
    <location>
        <begin position="35"/>
        <end position="53"/>
    </location>
</feature>
<reference evidence="2" key="1">
    <citation type="thesis" date="2021" institute="BYU ScholarsArchive" country="Provo, UT, USA">
        <title>Applications of and Algorithms for Genome Assembly and Genomic Analyses with an Emphasis on Marine Teleosts.</title>
        <authorList>
            <person name="Pickett B.D."/>
        </authorList>
    </citation>
    <scope>NUCLEOTIDE SEQUENCE</scope>
    <source>
        <strain evidence="2">HI-2016</strain>
    </source>
</reference>
<feature type="region of interest" description="Disordered" evidence="1">
    <location>
        <begin position="31"/>
        <end position="66"/>
    </location>
</feature>
<name>A0A8T2NQE0_9TELE</name>
<sequence>MQRESQPAVCEGERAGMDGYWPQLIMKESSYSTGRGREGAGGEKVEAGREGGSLRRRMERGRGSARIRVGRKYRHLSVVTHQSLPHPLPPPHQIVPVHIGQTDPDPVQVPVHVSVLVTF</sequence>
<dbReference type="AlphaFoldDB" id="A0A8T2NQE0"/>
<evidence type="ECO:0000313" key="2">
    <source>
        <dbReference type="EMBL" id="KAG9343093.1"/>
    </source>
</evidence>
<evidence type="ECO:0000313" key="3">
    <source>
        <dbReference type="Proteomes" id="UP000824540"/>
    </source>
</evidence>
<feature type="compositionally biased region" description="Basic residues" evidence="1">
    <location>
        <begin position="54"/>
        <end position="66"/>
    </location>
</feature>
<gene>
    <name evidence="2" type="ORF">JZ751_015312</name>
</gene>
<proteinExistence type="predicted"/>
<protein>
    <submittedName>
        <fullName evidence="2">Uncharacterized protein</fullName>
    </submittedName>
</protein>
<accession>A0A8T2NQE0</accession>
<comment type="caution">
    <text evidence="2">The sequence shown here is derived from an EMBL/GenBank/DDBJ whole genome shotgun (WGS) entry which is preliminary data.</text>
</comment>
<evidence type="ECO:0000256" key="1">
    <source>
        <dbReference type="SAM" id="MobiDB-lite"/>
    </source>
</evidence>
<dbReference type="Proteomes" id="UP000824540">
    <property type="component" value="Unassembled WGS sequence"/>
</dbReference>